<proteinExistence type="predicted"/>
<feature type="transmembrane region" description="Helical" evidence="1">
    <location>
        <begin position="6"/>
        <end position="22"/>
    </location>
</feature>
<comment type="caution">
    <text evidence="2">The sequence shown here is derived from an EMBL/GenBank/DDBJ whole genome shotgun (WGS) entry which is preliminary data.</text>
</comment>
<evidence type="ECO:0000313" key="2">
    <source>
        <dbReference type="EMBL" id="MFC3835023.1"/>
    </source>
</evidence>
<name>A0ABV7ZD71_9DEIO</name>
<gene>
    <name evidence="2" type="ORF">ACFOSB_19355</name>
</gene>
<keyword evidence="1" id="KW-1133">Transmembrane helix</keyword>
<dbReference type="Proteomes" id="UP001595803">
    <property type="component" value="Unassembled WGS sequence"/>
</dbReference>
<sequence length="185" mass="20698">MNAEATLVPLMFFGSIFAFPLVRRHLIHRHEMERLHVLRPVPVAPAAAPPDPADDTPTLALRLPEPHRQYALALLCRLQDAPYDQLDVPAQYVLRQARLDYLPTTLRAYLTLTPAARAHLHARGHSPESHLQAQLETIAQGVSAVLGQDQTAAQRMLTQGAFLRDRFVQGHREDGPATVREFLQS</sequence>
<keyword evidence="1" id="KW-0812">Transmembrane</keyword>
<organism evidence="2 3">
    <name type="scientific">Deinococcus rufus</name>
    <dbReference type="NCBI Taxonomy" id="2136097"/>
    <lineage>
        <taxon>Bacteria</taxon>
        <taxon>Thermotogati</taxon>
        <taxon>Deinococcota</taxon>
        <taxon>Deinococci</taxon>
        <taxon>Deinococcales</taxon>
        <taxon>Deinococcaceae</taxon>
        <taxon>Deinococcus</taxon>
    </lineage>
</organism>
<dbReference type="RefSeq" id="WP_322472065.1">
    <property type="nucleotide sequence ID" value="NZ_JBHRZG010000024.1"/>
</dbReference>
<evidence type="ECO:0000313" key="3">
    <source>
        <dbReference type="Proteomes" id="UP001595803"/>
    </source>
</evidence>
<reference evidence="3" key="1">
    <citation type="journal article" date="2019" name="Int. J. Syst. Evol. Microbiol.">
        <title>The Global Catalogue of Microorganisms (GCM) 10K type strain sequencing project: providing services to taxonomists for standard genome sequencing and annotation.</title>
        <authorList>
            <consortium name="The Broad Institute Genomics Platform"/>
            <consortium name="The Broad Institute Genome Sequencing Center for Infectious Disease"/>
            <person name="Wu L."/>
            <person name="Ma J."/>
        </authorList>
    </citation>
    <scope>NUCLEOTIDE SEQUENCE [LARGE SCALE GENOMIC DNA]</scope>
    <source>
        <strain evidence="3">CCTCC AB 2017081</strain>
    </source>
</reference>
<evidence type="ECO:0000256" key="1">
    <source>
        <dbReference type="SAM" id="Phobius"/>
    </source>
</evidence>
<protein>
    <submittedName>
        <fullName evidence="2">Uncharacterized protein</fullName>
    </submittedName>
</protein>
<accession>A0ABV7ZD71</accession>
<keyword evidence="1" id="KW-0472">Membrane</keyword>
<keyword evidence="3" id="KW-1185">Reference proteome</keyword>
<dbReference type="EMBL" id="JBHRZG010000024">
    <property type="protein sequence ID" value="MFC3835023.1"/>
    <property type="molecule type" value="Genomic_DNA"/>
</dbReference>